<dbReference type="GeneID" id="95378028"/>
<keyword evidence="1" id="KW-0732">Signal</keyword>
<dbReference type="InterPro" id="IPR012854">
    <property type="entry name" value="Cu_amine_oxidase-like_N"/>
</dbReference>
<dbReference type="OrthoDB" id="337615at2"/>
<dbReference type="Proteomes" id="UP000288943">
    <property type="component" value="Chromosome"/>
</dbReference>
<sequence>MRKRWVAAGMTAALLVGVTAGAYATSNLKEIKAFLNPDLQVDLNGYTFALKDEQGSDLVPITYEGNTYLPLRDLAQRLDLSVTWDGTNNKIFLKNKPYMEFSAEDEAMLEKYGYGFRVPRWLENVVVSVIPEENVKTSIEEGRLDKRAQALTLIHYMVQDENLHRLHDVAARIEVYKKEDWPEVKKTAAGAEVLGENDRYVYIAKKSAENPYEPGTLDAEGFGDLRDWLDLHDYYFTLSGK</sequence>
<feature type="domain" description="Copper amine oxidase-like N-terminal" evidence="2">
    <location>
        <begin position="56"/>
        <end position="96"/>
    </location>
</feature>
<dbReference type="RefSeq" id="WP_042230590.1">
    <property type="nucleotide sequence ID" value="NZ_CP026520.1"/>
</dbReference>
<feature type="signal peptide" evidence="1">
    <location>
        <begin position="1"/>
        <end position="24"/>
    </location>
</feature>
<evidence type="ECO:0000259" key="2">
    <source>
        <dbReference type="Pfam" id="PF07833"/>
    </source>
</evidence>
<evidence type="ECO:0000313" key="6">
    <source>
        <dbReference type="Proteomes" id="UP001527202"/>
    </source>
</evidence>
<reference evidence="3 6" key="2">
    <citation type="submission" date="2022-05" db="EMBL/GenBank/DDBJ databases">
        <title>Genome Sequencing of Bee-Associated Microbes.</title>
        <authorList>
            <person name="Dunlap C."/>
        </authorList>
    </citation>
    <scope>NUCLEOTIDE SEQUENCE [LARGE SCALE GENOMIC DNA]</scope>
    <source>
        <strain evidence="3 6">NRRL B-23120</strain>
    </source>
</reference>
<protein>
    <submittedName>
        <fullName evidence="3">Copper amine oxidase N-terminal domain-containing protein</fullName>
    </submittedName>
</protein>
<keyword evidence="6" id="KW-1185">Reference proteome</keyword>
<organism evidence="4 5">
    <name type="scientific">Paenibacillus chitinolyticus</name>
    <dbReference type="NCBI Taxonomy" id="79263"/>
    <lineage>
        <taxon>Bacteria</taxon>
        <taxon>Bacillati</taxon>
        <taxon>Bacillota</taxon>
        <taxon>Bacilli</taxon>
        <taxon>Bacillales</taxon>
        <taxon>Paenibacillaceae</taxon>
        <taxon>Paenibacillus</taxon>
    </lineage>
</organism>
<dbReference type="Proteomes" id="UP001527202">
    <property type="component" value="Unassembled WGS sequence"/>
</dbReference>
<dbReference type="AlphaFoldDB" id="A0A410X295"/>
<evidence type="ECO:0000313" key="5">
    <source>
        <dbReference type="Proteomes" id="UP000288943"/>
    </source>
</evidence>
<dbReference type="EMBL" id="JAMDMJ010000022">
    <property type="protein sequence ID" value="MCY9597541.1"/>
    <property type="molecule type" value="Genomic_DNA"/>
</dbReference>
<evidence type="ECO:0000256" key="1">
    <source>
        <dbReference type="SAM" id="SignalP"/>
    </source>
</evidence>
<dbReference type="Pfam" id="PF07833">
    <property type="entry name" value="Cu_amine_oxidN1"/>
    <property type="match status" value="1"/>
</dbReference>
<feature type="chain" id="PRO_5018982654" evidence="1">
    <location>
        <begin position="25"/>
        <end position="241"/>
    </location>
</feature>
<reference evidence="4 5" key="1">
    <citation type="submission" date="2018-01" db="EMBL/GenBank/DDBJ databases">
        <title>The whole genome sequencing and assembly of Paenibacillus chitinolyticus KCCM 41400 strain.</title>
        <authorList>
            <person name="Kim J.-Y."/>
            <person name="Park M.-K."/>
            <person name="Lee Y.-J."/>
            <person name="Yi H."/>
            <person name="Bahn Y.-S."/>
            <person name="Kim J.F."/>
            <person name="Lee D.-W."/>
        </authorList>
    </citation>
    <scope>NUCLEOTIDE SEQUENCE [LARGE SCALE GENOMIC DNA]</scope>
    <source>
        <strain evidence="4 5">KCCM 41400</strain>
    </source>
</reference>
<evidence type="ECO:0000313" key="3">
    <source>
        <dbReference type="EMBL" id="MCY9597541.1"/>
    </source>
</evidence>
<name>A0A410X295_9BACL</name>
<dbReference type="KEGG" id="pchi:PC41400_24865"/>
<proteinExistence type="predicted"/>
<gene>
    <name evidence="3" type="ORF">M5X16_17400</name>
    <name evidence="4" type="ORF">PC41400_24865</name>
</gene>
<dbReference type="EMBL" id="CP026520">
    <property type="protein sequence ID" value="QAV20736.1"/>
    <property type="molecule type" value="Genomic_DNA"/>
</dbReference>
<accession>A0A410X295</accession>
<evidence type="ECO:0000313" key="4">
    <source>
        <dbReference type="EMBL" id="QAV20736.1"/>
    </source>
</evidence>